<dbReference type="RefSeq" id="WP_072485797.1">
    <property type="nucleotide sequence ID" value="NZ_FPJO01000007.1"/>
</dbReference>
<protein>
    <submittedName>
        <fullName evidence="2">Helix-turn-helix domain-containing protein</fullName>
    </submittedName>
</protein>
<dbReference type="Pfam" id="PF19054">
    <property type="entry name" value="DUF5753"/>
    <property type="match status" value="1"/>
</dbReference>
<sequence length="283" mass="31645">MAGRSAPTGRRIRIATELRKLRERAGLTATEAARVHGIGQGQLSNIETARFGVSGERLRTMAQNYECSDRVFIEALVDMVKDRKRGWWSDYQELLPTSLLDLAELEHHAERLRGAITAHIPGLLQSADHAREIFRQHVPELPPSDVEHRVSFRMKRQAVLCGAEPTSYQALIHEAALRTEVGGPKTARAQLRHLLDMGERDHIAIQVIPFKAGAVPGSGQSIYYAYGPVPELDTVHLDQSHGLAFLDAETQLQKYRTLFSRIEGAALSPEDTRDLIHRISQQL</sequence>
<dbReference type="InterPro" id="IPR001387">
    <property type="entry name" value="Cro/C1-type_HTH"/>
</dbReference>
<organism evidence="2 3">
    <name type="scientific">Streptomyces atratus</name>
    <dbReference type="NCBI Taxonomy" id="1893"/>
    <lineage>
        <taxon>Bacteria</taxon>
        <taxon>Bacillati</taxon>
        <taxon>Actinomycetota</taxon>
        <taxon>Actinomycetes</taxon>
        <taxon>Kitasatosporales</taxon>
        <taxon>Streptomycetaceae</taxon>
        <taxon>Streptomyces</taxon>
    </lineage>
</organism>
<evidence type="ECO:0000259" key="1">
    <source>
        <dbReference type="PROSITE" id="PS50943"/>
    </source>
</evidence>
<dbReference type="SMART" id="SM00530">
    <property type="entry name" value="HTH_XRE"/>
    <property type="match status" value="1"/>
</dbReference>
<dbReference type="PROSITE" id="PS50943">
    <property type="entry name" value="HTH_CROC1"/>
    <property type="match status" value="1"/>
</dbReference>
<dbReference type="InterPro" id="IPR010982">
    <property type="entry name" value="Lambda_DNA-bd_dom_sf"/>
</dbReference>
<dbReference type="STRING" id="1893.SAMN02787144_1007329"/>
<dbReference type="Gene3D" id="1.10.260.40">
    <property type="entry name" value="lambda repressor-like DNA-binding domains"/>
    <property type="match status" value="1"/>
</dbReference>
<name>A0A1K2AX35_STRAR</name>
<proteinExistence type="predicted"/>
<dbReference type="InterPro" id="IPR043917">
    <property type="entry name" value="DUF5753"/>
</dbReference>
<dbReference type="OrthoDB" id="3462393at2"/>
<dbReference type="EMBL" id="FPJO01000007">
    <property type="protein sequence ID" value="SFX90894.1"/>
    <property type="molecule type" value="Genomic_DNA"/>
</dbReference>
<accession>A0A1K2AX35</accession>
<dbReference type="Proteomes" id="UP000181909">
    <property type="component" value="Unassembled WGS sequence"/>
</dbReference>
<feature type="domain" description="HTH cro/C1-type" evidence="1">
    <location>
        <begin position="18"/>
        <end position="72"/>
    </location>
</feature>
<dbReference type="SUPFAM" id="SSF47413">
    <property type="entry name" value="lambda repressor-like DNA-binding domains"/>
    <property type="match status" value="1"/>
</dbReference>
<dbReference type="CDD" id="cd00093">
    <property type="entry name" value="HTH_XRE"/>
    <property type="match status" value="1"/>
</dbReference>
<reference evidence="2 3" key="1">
    <citation type="submission" date="2016-11" db="EMBL/GenBank/DDBJ databases">
        <authorList>
            <person name="Jaros S."/>
            <person name="Januszkiewicz K."/>
            <person name="Wedrychowicz H."/>
        </authorList>
    </citation>
    <scope>NUCLEOTIDE SEQUENCE [LARGE SCALE GENOMIC DNA]</scope>
    <source>
        <strain evidence="2 3">OK807</strain>
    </source>
</reference>
<evidence type="ECO:0000313" key="3">
    <source>
        <dbReference type="Proteomes" id="UP000181909"/>
    </source>
</evidence>
<dbReference type="AlphaFoldDB" id="A0A1K2AX35"/>
<gene>
    <name evidence="2" type="ORF">SAMN02787144_1007329</name>
</gene>
<dbReference type="Pfam" id="PF13560">
    <property type="entry name" value="HTH_31"/>
    <property type="match status" value="1"/>
</dbReference>
<evidence type="ECO:0000313" key="2">
    <source>
        <dbReference type="EMBL" id="SFX90894.1"/>
    </source>
</evidence>
<dbReference type="GO" id="GO:0003677">
    <property type="term" value="F:DNA binding"/>
    <property type="evidence" value="ECO:0007669"/>
    <property type="project" value="InterPro"/>
</dbReference>